<evidence type="ECO:0000313" key="7">
    <source>
        <dbReference type="EMBL" id="RHB34689.1"/>
    </source>
</evidence>
<name>A0A413VMB9_9BACE</name>
<dbReference type="GO" id="GO:0016020">
    <property type="term" value="C:membrane"/>
    <property type="evidence" value="ECO:0007669"/>
    <property type="project" value="UniProtKB-SubCell"/>
</dbReference>
<comment type="caution">
    <text evidence="7">The sequence shown here is derived from an EMBL/GenBank/DDBJ whole genome shotgun (WGS) entry which is preliminary data.</text>
</comment>
<proteinExistence type="predicted"/>
<dbReference type="RefSeq" id="WP_002560632.1">
    <property type="nucleotide sequence ID" value="NZ_CABJFV010000008.1"/>
</dbReference>
<gene>
    <name evidence="7" type="ORF">DW888_12070</name>
</gene>
<dbReference type="InterPro" id="IPR006977">
    <property type="entry name" value="Yip1_dom"/>
</dbReference>
<evidence type="ECO:0000256" key="5">
    <source>
        <dbReference type="SAM" id="Phobius"/>
    </source>
</evidence>
<dbReference type="AlphaFoldDB" id="A0A413VMB9"/>
<organism evidence="7 8">
    <name type="scientific">Bacteroides nordii</name>
    <dbReference type="NCBI Taxonomy" id="291645"/>
    <lineage>
        <taxon>Bacteria</taxon>
        <taxon>Pseudomonadati</taxon>
        <taxon>Bacteroidota</taxon>
        <taxon>Bacteroidia</taxon>
        <taxon>Bacteroidales</taxon>
        <taxon>Bacteroidaceae</taxon>
        <taxon>Bacteroides</taxon>
    </lineage>
</organism>
<evidence type="ECO:0000256" key="2">
    <source>
        <dbReference type="ARBA" id="ARBA00022692"/>
    </source>
</evidence>
<reference evidence="7 8" key="1">
    <citation type="submission" date="2018-08" db="EMBL/GenBank/DDBJ databases">
        <title>A genome reference for cultivated species of the human gut microbiota.</title>
        <authorList>
            <person name="Zou Y."/>
            <person name="Xue W."/>
            <person name="Luo G."/>
        </authorList>
    </citation>
    <scope>NUCLEOTIDE SEQUENCE [LARGE SCALE GENOMIC DNA]</scope>
    <source>
        <strain evidence="7 8">AM40-30BH</strain>
    </source>
</reference>
<keyword evidence="4 5" id="KW-0472">Membrane</keyword>
<evidence type="ECO:0000256" key="3">
    <source>
        <dbReference type="ARBA" id="ARBA00022989"/>
    </source>
</evidence>
<evidence type="ECO:0000256" key="1">
    <source>
        <dbReference type="ARBA" id="ARBA00004141"/>
    </source>
</evidence>
<feature type="transmembrane region" description="Helical" evidence="5">
    <location>
        <begin position="134"/>
        <end position="157"/>
    </location>
</feature>
<feature type="transmembrane region" description="Helical" evidence="5">
    <location>
        <begin position="54"/>
        <end position="76"/>
    </location>
</feature>
<comment type="subcellular location">
    <subcellularLocation>
        <location evidence="1">Membrane</location>
        <topology evidence="1">Multi-pass membrane protein</topology>
    </subcellularLocation>
</comment>
<evidence type="ECO:0000313" key="8">
    <source>
        <dbReference type="Proteomes" id="UP000284379"/>
    </source>
</evidence>
<evidence type="ECO:0000256" key="4">
    <source>
        <dbReference type="ARBA" id="ARBA00023136"/>
    </source>
</evidence>
<feature type="transmembrane region" description="Helical" evidence="5">
    <location>
        <begin position="88"/>
        <end position="108"/>
    </location>
</feature>
<protein>
    <recommendedName>
        <fullName evidence="6">Yip1 domain-containing protein</fullName>
    </recommendedName>
</protein>
<keyword evidence="3 5" id="KW-1133">Transmembrane helix</keyword>
<feature type="transmembrane region" description="Helical" evidence="5">
    <location>
        <begin position="12"/>
        <end position="34"/>
    </location>
</feature>
<feature type="transmembrane region" description="Helical" evidence="5">
    <location>
        <begin position="169"/>
        <end position="190"/>
    </location>
</feature>
<keyword evidence="2 5" id="KW-0812">Transmembrane</keyword>
<sequence length="194" mass="21871">MKKRIEILINPFIRIAGMQALAWGILGLVISTLLSWASGYHYHGLLHFGPAPNPAWWCYLAEHLIVWLVPATLFYLGGLIFSHSKIRIIDVFGTILFAQLPMLVMNLINFLPPMQVLSQIDPTMSPAEILSMPYFHLAIVLSLIGFPFLVFSIIWMVQALKVSCNLKKSHLWIVAAIGILGGDVLCRILIRLFY</sequence>
<accession>A0A413VMB9</accession>
<evidence type="ECO:0000259" key="6">
    <source>
        <dbReference type="Pfam" id="PF04893"/>
    </source>
</evidence>
<dbReference type="EMBL" id="QSGO01000008">
    <property type="protein sequence ID" value="RHB34689.1"/>
    <property type="molecule type" value="Genomic_DNA"/>
</dbReference>
<dbReference type="Pfam" id="PF04893">
    <property type="entry name" value="Yip1"/>
    <property type="match status" value="1"/>
</dbReference>
<dbReference type="Proteomes" id="UP000284379">
    <property type="component" value="Unassembled WGS sequence"/>
</dbReference>
<feature type="domain" description="Yip1" evidence="6">
    <location>
        <begin position="13"/>
        <end position="180"/>
    </location>
</feature>